<gene>
    <name evidence="3" type="ORF">FO059_02715</name>
</gene>
<dbReference type="GO" id="GO:0016887">
    <property type="term" value="F:ATP hydrolysis activity"/>
    <property type="evidence" value="ECO:0007669"/>
    <property type="project" value="InterPro"/>
</dbReference>
<dbReference type="OrthoDB" id="9810761at2"/>
<dbReference type="InterPro" id="IPR022399">
    <property type="entry name" value="TadA-like_ATPase"/>
</dbReference>
<reference evidence="3 4" key="1">
    <citation type="submission" date="2019-07" db="EMBL/GenBank/DDBJ databases">
        <title>Tomitella cavernea sp. nov., an actinomycete isolated from soil.</title>
        <authorList>
            <person name="Cheng J."/>
        </authorList>
    </citation>
    <scope>NUCLEOTIDE SEQUENCE [LARGE SCALE GENOMIC DNA]</scope>
    <source>
        <strain evidence="3 4">HY188</strain>
    </source>
</reference>
<dbReference type="NCBIfam" id="TIGR03819">
    <property type="entry name" value="heli_sec_ATPase"/>
    <property type="match status" value="1"/>
</dbReference>
<evidence type="ECO:0000256" key="1">
    <source>
        <dbReference type="ARBA" id="ARBA00006611"/>
    </source>
</evidence>
<evidence type="ECO:0000259" key="2">
    <source>
        <dbReference type="Pfam" id="PF00437"/>
    </source>
</evidence>
<organism evidence="3 4">
    <name type="scientific">Tomitella fengzijianii</name>
    <dbReference type="NCBI Taxonomy" id="2597660"/>
    <lineage>
        <taxon>Bacteria</taxon>
        <taxon>Bacillati</taxon>
        <taxon>Actinomycetota</taxon>
        <taxon>Actinomycetes</taxon>
        <taxon>Mycobacteriales</taxon>
        <taxon>Tomitella</taxon>
    </lineage>
</organism>
<evidence type="ECO:0000313" key="3">
    <source>
        <dbReference type="EMBL" id="QDQ96452.1"/>
    </source>
</evidence>
<comment type="similarity">
    <text evidence="1">Belongs to the GSP E family.</text>
</comment>
<dbReference type="InterPro" id="IPR027417">
    <property type="entry name" value="P-loop_NTPase"/>
</dbReference>
<dbReference type="KEGG" id="toy:FO059_02715"/>
<protein>
    <submittedName>
        <fullName evidence="3">TadA family conjugal transfer-associated ATPase</fullName>
    </submittedName>
</protein>
<dbReference type="Gene3D" id="3.40.50.300">
    <property type="entry name" value="P-loop containing nucleotide triphosphate hydrolases"/>
    <property type="match status" value="1"/>
</dbReference>
<dbReference type="PANTHER" id="PTHR30486">
    <property type="entry name" value="TWITCHING MOTILITY PROTEIN PILT"/>
    <property type="match status" value="1"/>
</dbReference>
<dbReference type="Proteomes" id="UP000317344">
    <property type="component" value="Chromosome"/>
</dbReference>
<sequence>MTPGSPAGAVVDEPLLARVRERLAGAAGVPAPAAVAEAVRAEARGVIGDADMLHALRELETELVGGGPLASLLAAPDVSDVLVNAPGEVWVDRGGGLERTGIRFADEAAVRRLAQRLALAAGRRLDDAQPWVDAHLDAADGGAHMIRVHAVLSPVARHGTALSLRVLRPATQSLDALAAGGSITPEALRLLRRIVCARLSFLVAGGTGCGKTTMTSALLGEVDRTQRIVCVEDAPELAPRHPHVVNLVARPANAEGAGAISLRDLVRQALRMRPDRIVVGEVRGAEVLDMLAALNTGHEGGACTLHANSPSEVPARIEALAATAGDGSQFDSRGLHRQLCAAVQVVLHVRRAADGRRELAEIAVLRYGPAGCEAVPAWTADGPGPGIGRLRELLAGTEAP</sequence>
<reference evidence="3 4" key="2">
    <citation type="submission" date="2019-07" db="EMBL/GenBank/DDBJ databases">
        <authorList>
            <person name="Huang Y."/>
        </authorList>
    </citation>
    <scope>NUCLEOTIDE SEQUENCE [LARGE SCALE GENOMIC DNA]</scope>
    <source>
        <strain evidence="3 4">HY188</strain>
    </source>
</reference>
<dbReference type="InterPro" id="IPR001482">
    <property type="entry name" value="T2SS/T4SS_dom"/>
</dbReference>
<keyword evidence="4" id="KW-1185">Reference proteome</keyword>
<dbReference type="EMBL" id="CP041765">
    <property type="protein sequence ID" value="QDQ96452.1"/>
    <property type="molecule type" value="Genomic_DNA"/>
</dbReference>
<feature type="domain" description="Bacterial type II secretion system protein E" evidence="2">
    <location>
        <begin position="66"/>
        <end position="374"/>
    </location>
</feature>
<proteinExistence type="inferred from homology"/>
<evidence type="ECO:0000313" key="4">
    <source>
        <dbReference type="Proteomes" id="UP000317344"/>
    </source>
</evidence>
<dbReference type="Gene3D" id="3.30.450.380">
    <property type="match status" value="1"/>
</dbReference>
<dbReference type="CDD" id="cd01130">
    <property type="entry name" value="VirB11-like_ATPase"/>
    <property type="match status" value="1"/>
</dbReference>
<dbReference type="Pfam" id="PF00437">
    <property type="entry name" value="T2SSE"/>
    <property type="match status" value="1"/>
</dbReference>
<dbReference type="InterPro" id="IPR050921">
    <property type="entry name" value="T4SS_GSP_E_ATPase"/>
</dbReference>
<dbReference type="PANTHER" id="PTHR30486:SF6">
    <property type="entry name" value="TYPE IV PILUS RETRACTATION ATPASE PILT"/>
    <property type="match status" value="1"/>
</dbReference>
<name>A0A516X051_9ACTN</name>
<dbReference type="SUPFAM" id="SSF52540">
    <property type="entry name" value="P-loop containing nucleoside triphosphate hydrolases"/>
    <property type="match status" value="1"/>
</dbReference>
<dbReference type="AlphaFoldDB" id="A0A516X051"/>
<accession>A0A516X051</accession>